<dbReference type="InterPro" id="IPR000524">
    <property type="entry name" value="Tscrpt_reg_HTH_GntR"/>
</dbReference>
<dbReference type="AlphaFoldDB" id="A0A9W6KPB7"/>
<dbReference type="GO" id="GO:0045892">
    <property type="term" value="P:negative regulation of DNA-templated transcription"/>
    <property type="evidence" value="ECO:0007669"/>
    <property type="project" value="TreeGrafter"/>
</dbReference>
<organism evidence="6 7">
    <name type="scientific">Dactylosporangium matsuzakiense</name>
    <dbReference type="NCBI Taxonomy" id="53360"/>
    <lineage>
        <taxon>Bacteria</taxon>
        <taxon>Bacillati</taxon>
        <taxon>Actinomycetota</taxon>
        <taxon>Actinomycetes</taxon>
        <taxon>Micromonosporales</taxon>
        <taxon>Micromonosporaceae</taxon>
        <taxon>Dactylosporangium</taxon>
    </lineage>
</organism>
<reference evidence="6" key="2">
    <citation type="submission" date="2023-01" db="EMBL/GenBank/DDBJ databases">
        <authorList>
            <person name="Sun Q."/>
            <person name="Evtushenko L."/>
        </authorList>
    </citation>
    <scope>NUCLEOTIDE SEQUENCE</scope>
    <source>
        <strain evidence="6">VKM Ac-1321</strain>
    </source>
</reference>
<feature type="domain" description="HTH gntR-type" evidence="5">
    <location>
        <begin position="11"/>
        <end position="79"/>
    </location>
</feature>
<keyword evidence="1" id="KW-0805">Transcription regulation</keyword>
<dbReference type="PANTHER" id="PTHR44846">
    <property type="entry name" value="MANNOSYL-D-GLYCERATE TRANSPORT/METABOLISM SYSTEM REPRESSOR MNGR-RELATED"/>
    <property type="match status" value="1"/>
</dbReference>
<name>A0A9W6KPB7_9ACTN</name>
<evidence type="ECO:0000256" key="3">
    <source>
        <dbReference type="ARBA" id="ARBA00023163"/>
    </source>
</evidence>
<protein>
    <recommendedName>
        <fullName evidence="5">HTH gntR-type domain-containing protein</fullName>
    </recommendedName>
</protein>
<dbReference type="InterPro" id="IPR036390">
    <property type="entry name" value="WH_DNA-bd_sf"/>
</dbReference>
<evidence type="ECO:0000259" key="5">
    <source>
        <dbReference type="PROSITE" id="PS50949"/>
    </source>
</evidence>
<keyword evidence="2" id="KW-0238">DNA-binding</keyword>
<comment type="caution">
    <text evidence="6">The sequence shown here is derived from an EMBL/GenBank/DDBJ whole genome shotgun (WGS) entry which is preliminary data.</text>
</comment>
<dbReference type="Proteomes" id="UP001143480">
    <property type="component" value="Unassembled WGS sequence"/>
</dbReference>
<dbReference type="CDD" id="cd07377">
    <property type="entry name" value="WHTH_GntR"/>
    <property type="match status" value="1"/>
</dbReference>
<dbReference type="InterPro" id="IPR050679">
    <property type="entry name" value="Bact_HTH_transcr_reg"/>
</dbReference>
<dbReference type="Pfam" id="PF00392">
    <property type="entry name" value="GntR"/>
    <property type="match status" value="1"/>
</dbReference>
<dbReference type="EMBL" id="BSFP01000028">
    <property type="protein sequence ID" value="GLL03024.1"/>
    <property type="molecule type" value="Genomic_DNA"/>
</dbReference>
<sequence>MQRMLDRRADVSLYRQLASALRDQIRHGELPPGAELPSESDLSKRHGVSRDVVRDAMAVLRAEGLVATVRGRRAIVREPAAKVSIQAPPAAEITARMPTVDERRHWNILEGVPLITVRTTDMETHHPADRVVVHTAPAPDGALYGSGGDEAPSDTG</sequence>
<dbReference type="InterPro" id="IPR036388">
    <property type="entry name" value="WH-like_DNA-bd_sf"/>
</dbReference>
<dbReference type="GO" id="GO:0003700">
    <property type="term" value="F:DNA-binding transcription factor activity"/>
    <property type="evidence" value="ECO:0007669"/>
    <property type="project" value="InterPro"/>
</dbReference>
<dbReference type="Gene3D" id="1.10.10.10">
    <property type="entry name" value="Winged helix-like DNA-binding domain superfamily/Winged helix DNA-binding domain"/>
    <property type="match status" value="1"/>
</dbReference>
<evidence type="ECO:0000256" key="1">
    <source>
        <dbReference type="ARBA" id="ARBA00023015"/>
    </source>
</evidence>
<dbReference type="PANTHER" id="PTHR44846:SF17">
    <property type="entry name" value="GNTR-FAMILY TRANSCRIPTIONAL REGULATOR"/>
    <property type="match status" value="1"/>
</dbReference>
<proteinExistence type="predicted"/>
<dbReference type="SUPFAM" id="SSF46785">
    <property type="entry name" value="Winged helix' DNA-binding domain"/>
    <property type="match status" value="1"/>
</dbReference>
<gene>
    <name evidence="6" type="ORF">GCM10017581_047660</name>
</gene>
<accession>A0A9W6KPB7</accession>
<dbReference type="SMART" id="SM00345">
    <property type="entry name" value="HTH_GNTR"/>
    <property type="match status" value="1"/>
</dbReference>
<keyword evidence="3" id="KW-0804">Transcription</keyword>
<dbReference type="GO" id="GO:0003677">
    <property type="term" value="F:DNA binding"/>
    <property type="evidence" value="ECO:0007669"/>
    <property type="project" value="UniProtKB-KW"/>
</dbReference>
<reference evidence="6" key="1">
    <citation type="journal article" date="2014" name="Int. J. Syst. Evol. Microbiol.">
        <title>Complete genome sequence of Corynebacterium casei LMG S-19264T (=DSM 44701T), isolated from a smear-ripened cheese.</title>
        <authorList>
            <consortium name="US DOE Joint Genome Institute (JGI-PGF)"/>
            <person name="Walter F."/>
            <person name="Albersmeier A."/>
            <person name="Kalinowski J."/>
            <person name="Ruckert C."/>
        </authorList>
    </citation>
    <scope>NUCLEOTIDE SEQUENCE</scope>
    <source>
        <strain evidence="6">VKM Ac-1321</strain>
    </source>
</reference>
<evidence type="ECO:0000256" key="2">
    <source>
        <dbReference type="ARBA" id="ARBA00023125"/>
    </source>
</evidence>
<evidence type="ECO:0000313" key="7">
    <source>
        <dbReference type="Proteomes" id="UP001143480"/>
    </source>
</evidence>
<dbReference type="PRINTS" id="PR00035">
    <property type="entry name" value="HTHGNTR"/>
</dbReference>
<evidence type="ECO:0000256" key="4">
    <source>
        <dbReference type="SAM" id="MobiDB-lite"/>
    </source>
</evidence>
<dbReference type="PROSITE" id="PS50949">
    <property type="entry name" value="HTH_GNTR"/>
    <property type="match status" value="1"/>
</dbReference>
<evidence type="ECO:0000313" key="6">
    <source>
        <dbReference type="EMBL" id="GLL03024.1"/>
    </source>
</evidence>
<feature type="region of interest" description="Disordered" evidence="4">
    <location>
        <begin position="137"/>
        <end position="156"/>
    </location>
</feature>
<keyword evidence="7" id="KW-1185">Reference proteome</keyword>